<dbReference type="EMBL" id="FUZZ01000001">
    <property type="protein sequence ID" value="SKC99457.1"/>
    <property type="molecule type" value="Genomic_DNA"/>
</dbReference>
<proteinExistence type="predicted"/>
<dbReference type="Proteomes" id="UP000190166">
    <property type="component" value="Unassembled WGS sequence"/>
</dbReference>
<evidence type="ECO:0000313" key="1">
    <source>
        <dbReference type="EMBL" id="SKC99457.1"/>
    </source>
</evidence>
<dbReference type="RefSeq" id="WP_079468749.1">
    <property type="nucleotide sequence ID" value="NZ_FUZZ01000001.1"/>
</dbReference>
<accession>A0A1T5NGE8</accession>
<sequence>MPELYIIAGCNGAGKTTASFTLLPEILGCKEFVNADIIAAEMCPLNPQSVALPAGRQMLHRIRELMLEKTDFAFETTLATRSYVSLIEKAKETGYTVTLLFFWLNSPEMAEKRVLKRVEEGGHDMPAEVIKRRYHRGISNLMNLYIPICDNWLMIDNTSTAPLEISSGTNIAAESFGIWDIFPLHCGREEPEIAGRYEFKVRSGKIMEGLNTAMCNLVEMSARHNRELIISDKKGSIQSIPARDILFTVR</sequence>
<dbReference type="AlphaFoldDB" id="A0A1T5NGE8"/>
<dbReference type="Gene3D" id="3.40.50.300">
    <property type="entry name" value="P-loop containing nucleotide triphosphate hydrolases"/>
    <property type="match status" value="1"/>
</dbReference>
<dbReference type="STRING" id="393003.SAMN05660461_1489"/>
<organism evidence="1 2">
    <name type="scientific">Chitinophaga ginsengisegetis</name>
    <dbReference type="NCBI Taxonomy" id="393003"/>
    <lineage>
        <taxon>Bacteria</taxon>
        <taxon>Pseudomonadati</taxon>
        <taxon>Bacteroidota</taxon>
        <taxon>Chitinophagia</taxon>
        <taxon>Chitinophagales</taxon>
        <taxon>Chitinophagaceae</taxon>
        <taxon>Chitinophaga</taxon>
    </lineage>
</organism>
<dbReference type="PANTHER" id="PTHR39206:SF1">
    <property type="entry name" value="SLL8004 PROTEIN"/>
    <property type="match status" value="1"/>
</dbReference>
<name>A0A1T5NGE8_9BACT</name>
<dbReference type="InterPro" id="IPR027417">
    <property type="entry name" value="P-loop_NTPase"/>
</dbReference>
<evidence type="ECO:0000313" key="2">
    <source>
        <dbReference type="Proteomes" id="UP000190166"/>
    </source>
</evidence>
<keyword evidence="2" id="KW-1185">Reference proteome</keyword>
<dbReference type="SUPFAM" id="SSF52540">
    <property type="entry name" value="P-loop containing nucleoside triphosphate hydrolases"/>
    <property type="match status" value="1"/>
</dbReference>
<dbReference type="PANTHER" id="PTHR39206">
    <property type="entry name" value="SLL8004 PROTEIN"/>
    <property type="match status" value="1"/>
</dbReference>
<dbReference type="Pfam" id="PF13671">
    <property type="entry name" value="AAA_33"/>
    <property type="match status" value="1"/>
</dbReference>
<protein>
    <submittedName>
        <fullName evidence="1">Predicted ABC-type ATPase</fullName>
    </submittedName>
</protein>
<gene>
    <name evidence="1" type="ORF">SAMN05660461_1489</name>
</gene>
<reference evidence="1 2" key="1">
    <citation type="submission" date="2017-02" db="EMBL/GenBank/DDBJ databases">
        <authorList>
            <person name="Peterson S.W."/>
        </authorList>
    </citation>
    <scope>NUCLEOTIDE SEQUENCE [LARGE SCALE GENOMIC DNA]</scope>
    <source>
        <strain evidence="1 2">DSM 18108</strain>
    </source>
</reference>